<proteinExistence type="predicted"/>
<name>A0A318KW06_9FIRM</name>
<organism evidence="1 2">
    <name type="scientific">Dielma fastidiosa</name>
    <dbReference type="NCBI Taxonomy" id="1034346"/>
    <lineage>
        <taxon>Bacteria</taxon>
        <taxon>Bacillati</taxon>
        <taxon>Bacillota</taxon>
        <taxon>Erysipelotrichia</taxon>
        <taxon>Erysipelotrichales</taxon>
        <taxon>Erysipelotrichaceae</taxon>
        <taxon>Dielma</taxon>
    </lineage>
</organism>
<protein>
    <submittedName>
        <fullName evidence="1">Uncharacterized protein</fullName>
    </submittedName>
</protein>
<dbReference type="STRING" id="1034346.GCA_000313565_02397"/>
<evidence type="ECO:0000313" key="1">
    <source>
        <dbReference type="EMBL" id="PXX81048.1"/>
    </source>
</evidence>
<dbReference type="OrthoDB" id="2046655at2"/>
<dbReference type="GeneID" id="94441256"/>
<comment type="caution">
    <text evidence="1">The sequence shown here is derived from an EMBL/GenBank/DDBJ whole genome shotgun (WGS) entry which is preliminary data.</text>
</comment>
<dbReference type="Proteomes" id="UP000247612">
    <property type="component" value="Unassembled WGS sequence"/>
</dbReference>
<reference evidence="1 2" key="1">
    <citation type="submission" date="2018-05" db="EMBL/GenBank/DDBJ databases">
        <title>Genomic Encyclopedia of Type Strains, Phase IV (KMG-IV): sequencing the most valuable type-strain genomes for metagenomic binning, comparative biology and taxonomic classification.</title>
        <authorList>
            <person name="Goeker M."/>
        </authorList>
    </citation>
    <scope>NUCLEOTIDE SEQUENCE [LARGE SCALE GENOMIC DNA]</scope>
    <source>
        <strain evidence="1 2">JC118</strain>
    </source>
</reference>
<evidence type="ECO:0000313" key="2">
    <source>
        <dbReference type="Proteomes" id="UP000247612"/>
    </source>
</evidence>
<gene>
    <name evidence="1" type="ORF">DES51_102167</name>
</gene>
<dbReference type="EMBL" id="QJKH01000002">
    <property type="protein sequence ID" value="PXX81048.1"/>
    <property type="molecule type" value="Genomic_DNA"/>
</dbReference>
<accession>A0A318KW06</accession>
<dbReference type="AlphaFoldDB" id="A0A318KW06"/>
<dbReference type="RefSeq" id="WP_022938683.1">
    <property type="nucleotide sequence ID" value="NZ_CABKRQ010000006.1"/>
</dbReference>
<sequence length="177" mass="20970">MKYLIMCEGPNELEIIRLLLEHEQLIITEDDLLNLIPYHARQIGNNAAVKAALNLYHGDVHVLRIGDKLNDELKIPREYKGKIKDIKKYCTKPELEMLLILSENKESDFEKVKSRISPKTFSKENVIYNRIRYNNNTAFYRDYYGERIDLLVDSIKRYKQLKGKHQRDELYLADLLK</sequence>
<keyword evidence="2" id="KW-1185">Reference proteome</keyword>